<comment type="caution">
    <text evidence="3">The sequence shown here is derived from an EMBL/GenBank/DDBJ whole genome shotgun (WGS) entry which is preliminary data.</text>
</comment>
<organism evidence="3 4">
    <name type="scientific">Wandonia haliotis</name>
    <dbReference type="NCBI Taxonomy" id="574963"/>
    <lineage>
        <taxon>Bacteria</taxon>
        <taxon>Pseudomonadati</taxon>
        <taxon>Bacteroidota</taxon>
        <taxon>Flavobacteriia</taxon>
        <taxon>Flavobacteriales</taxon>
        <taxon>Crocinitomicaceae</taxon>
        <taxon>Wandonia</taxon>
    </lineage>
</organism>
<dbReference type="Proteomes" id="UP001501126">
    <property type="component" value="Unassembled WGS sequence"/>
</dbReference>
<dbReference type="EMBL" id="BAAAFH010000011">
    <property type="protein sequence ID" value="GAA0875946.1"/>
    <property type="molecule type" value="Genomic_DNA"/>
</dbReference>
<sequence>MENRLILIITLFFSGFSFGQISFFKTYGENGFDYGQGLVQLDDSSYVITGASSSFQDAPSRAFLLKVDSMGTYLWSRSYGGDKSDWGRRVFHKENIGFWIAGYSNSFSNYSDFDFYLIKTDESGEPEWERTYGSDDWERLWDAVLLQDEGLFMVGETDGLMSQEEDLYMVRTQANGDTLWTKYIRTAGRDIGYSAINFSDTTVLIGGISSSIADTKTGYLALIHINSGEILWEKFHGTDGTAAFRSLYEFNSDVYGVGEMTLDTENQRDHWMTKLDSNGDILYENIDSRPEDDFLSNVAVRDMNSMFITAWIEEDIYPNGPDLLFAKYHTDMYWNGTSAFFSGENPDECHQMIISKDGGAVLVGFGMDPSWTNGGSAVTLIKVGPNEEIPSGITSDQTLVYLSENENSATITVFPNPVRSVLQIQVPENWESANYQLIDPSGRSVKSGTISSSLDVSDLESGMYFLRIIQEDKFVGVRIVKE</sequence>
<evidence type="ECO:0000256" key="1">
    <source>
        <dbReference type="ARBA" id="ARBA00022729"/>
    </source>
</evidence>
<proteinExistence type="predicted"/>
<dbReference type="InterPro" id="IPR026444">
    <property type="entry name" value="Secre_tail"/>
</dbReference>
<dbReference type="Pfam" id="PF18962">
    <property type="entry name" value="Por_Secre_tail"/>
    <property type="match status" value="1"/>
</dbReference>
<dbReference type="SUPFAM" id="SSF50998">
    <property type="entry name" value="Quinoprotein alcohol dehydrogenase-like"/>
    <property type="match status" value="1"/>
</dbReference>
<keyword evidence="1" id="KW-0732">Signal</keyword>
<dbReference type="PANTHER" id="PTHR42754:SF1">
    <property type="entry name" value="LIPOPROTEIN"/>
    <property type="match status" value="1"/>
</dbReference>
<evidence type="ECO:0000259" key="2">
    <source>
        <dbReference type="Pfam" id="PF18962"/>
    </source>
</evidence>
<name>A0ABP3Y685_9FLAO</name>
<dbReference type="PANTHER" id="PTHR42754">
    <property type="entry name" value="ENDOGLUCANASE"/>
    <property type="match status" value="1"/>
</dbReference>
<accession>A0ABP3Y685</accession>
<keyword evidence="4" id="KW-1185">Reference proteome</keyword>
<gene>
    <name evidence="3" type="ORF">GCM10009118_23550</name>
</gene>
<reference evidence="4" key="1">
    <citation type="journal article" date="2019" name="Int. J. Syst. Evol. Microbiol.">
        <title>The Global Catalogue of Microorganisms (GCM) 10K type strain sequencing project: providing services to taxonomists for standard genome sequencing and annotation.</title>
        <authorList>
            <consortium name="The Broad Institute Genomics Platform"/>
            <consortium name="The Broad Institute Genome Sequencing Center for Infectious Disease"/>
            <person name="Wu L."/>
            <person name="Ma J."/>
        </authorList>
    </citation>
    <scope>NUCLEOTIDE SEQUENCE [LARGE SCALE GENOMIC DNA]</scope>
    <source>
        <strain evidence="4">JCM 16083</strain>
    </source>
</reference>
<evidence type="ECO:0000313" key="3">
    <source>
        <dbReference type="EMBL" id="GAA0875946.1"/>
    </source>
</evidence>
<evidence type="ECO:0000313" key="4">
    <source>
        <dbReference type="Proteomes" id="UP001501126"/>
    </source>
</evidence>
<dbReference type="RefSeq" id="WP_343787941.1">
    <property type="nucleotide sequence ID" value="NZ_BAAAFH010000011.1"/>
</dbReference>
<feature type="domain" description="Secretion system C-terminal sorting" evidence="2">
    <location>
        <begin position="413"/>
        <end position="473"/>
    </location>
</feature>
<dbReference type="InterPro" id="IPR011047">
    <property type="entry name" value="Quinoprotein_ADH-like_sf"/>
</dbReference>
<dbReference type="NCBIfam" id="TIGR04183">
    <property type="entry name" value="Por_Secre_tail"/>
    <property type="match status" value="1"/>
</dbReference>
<protein>
    <recommendedName>
        <fullName evidence="2">Secretion system C-terminal sorting domain-containing protein</fullName>
    </recommendedName>
</protein>